<dbReference type="Proteomes" id="UP000272908">
    <property type="component" value="Unassembled WGS sequence"/>
</dbReference>
<evidence type="ECO:0000259" key="1">
    <source>
        <dbReference type="Pfam" id="PF05239"/>
    </source>
</evidence>
<dbReference type="SUPFAM" id="SSF50346">
    <property type="entry name" value="PRC-barrel domain"/>
    <property type="match status" value="2"/>
</dbReference>
<sequence>MLLTLSDIKGHSIAATDGTIGTVSDLLFDDDSWMIRWFVVDTGKWLSGRKVLLPPVVLGHVLPSERTFPVRLTRAEVEASPELSTHLPVSRQFETSTYDYYGFSPYWGSGYYLGGYGLYGGGTPMSRDPEVQRRADDIARLERNAEPHLRSGEEVTGYHIQATDGDIGHLSDIMIEDTDWSIHYLVVDTSNWWVGQTVLLSPRSSQDIRWTERLLYLDIDRETVKRGPPYDPSKPVDRAYEKRMDGYYAPVRPTGLLTTK</sequence>
<reference evidence="3" key="1">
    <citation type="submission" date="2018-08" db="EMBL/GenBank/DDBJ databases">
        <authorList>
            <person name="Rodrigo-Torres L."/>
            <person name="Arahal R. D."/>
            <person name="Lucena T."/>
        </authorList>
    </citation>
    <scope>NUCLEOTIDE SEQUENCE [LARGE SCALE GENOMIC DNA]</scope>
    <source>
        <strain evidence="3">CECT 7235</strain>
    </source>
</reference>
<feature type="domain" description="PRC-barrel" evidence="1">
    <location>
        <begin position="5"/>
        <end position="56"/>
    </location>
</feature>
<dbReference type="GO" id="GO:0030077">
    <property type="term" value="C:plasma membrane light-harvesting complex"/>
    <property type="evidence" value="ECO:0007669"/>
    <property type="project" value="InterPro"/>
</dbReference>
<evidence type="ECO:0000313" key="3">
    <source>
        <dbReference type="Proteomes" id="UP000272908"/>
    </source>
</evidence>
<dbReference type="OrthoDB" id="7274881at2"/>
<dbReference type="AlphaFoldDB" id="A0A3B0N1Y2"/>
<gene>
    <name evidence="2" type="ORF">ROE7235_03817</name>
</gene>
<keyword evidence="3" id="KW-1185">Reference proteome</keyword>
<dbReference type="Pfam" id="PF05239">
    <property type="entry name" value="PRC"/>
    <property type="match status" value="1"/>
</dbReference>
<protein>
    <recommendedName>
        <fullName evidence="1">PRC-barrel domain-containing protein</fullName>
    </recommendedName>
</protein>
<accession>A0A3B0N1Y2</accession>
<dbReference type="InterPro" id="IPR011033">
    <property type="entry name" value="PRC_barrel-like_sf"/>
</dbReference>
<dbReference type="GO" id="GO:0019684">
    <property type="term" value="P:photosynthesis, light reaction"/>
    <property type="evidence" value="ECO:0007669"/>
    <property type="project" value="InterPro"/>
</dbReference>
<dbReference type="RefSeq" id="WP_121097529.1">
    <property type="nucleotide sequence ID" value="NZ_UIHC01000113.1"/>
</dbReference>
<evidence type="ECO:0000313" key="2">
    <source>
        <dbReference type="EMBL" id="SUZ34036.1"/>
    </source>
</evidence>
<name>A0A3B0N1Y2_9RHOB</name>
<dbReference type="InterPro" id="IPR014747">
    <property type="entry name" value="Bac_photo_RC_H_C"/>
</dbReference>
<proteinExistence type="predicted"/>
<organism evidence="2 3">
    <name type="scientific">Roseinatronobacter ekhonensis</name>
    <dbReference type="NCBI Taxonomy" id="254356"/>
    <lineage>
        <taxon>Bacteria</taxon>
        <taxon>Pseudomonadati</taxon>
        <taxon>Pseudomonadota</taxon>
        <taxon>Alphaproteobacteria</taxon>
        <taxon>Rhodobacterales</taxon>
        <taxon>Paracoccaceae</taxon>
        <taxon>Roseinatronobacter</taxon>
    </lineage>
</organism>
<dbReference type="InterPro" id="IPR027275">
    <property type="entry name" value="PRC-brl_dom"/>
</dbReference>
<dbReference type="Gene3D" id="3.90.50.10">
    <property type="entry name" value="Photosynthetic Reaction Center, subunit H, domain 2"/>
    <property type="match status" value="2"/>
</dbReference>
<dbReference type="EMBL" id="UIHC01000113">
    <property type="protein sequence ID" value="SUZ34036.1"/>
    <property type="molecule type" value="Genomic_DNA"/>
</dbReference>